<dbReference type="FunCoup" id="K1RAT8">
    <property type="interactions" value="1329"/>
</dbReference>
<evidence type="ECO:0000256" key="1">
    <source>
        <dbReference type="ARBA" id="ARBA00000077"/>
    </source>
</evidence>
<feature type="domain" description="RNase H type-1" evidence="8">
    <location>
        <begin position="216"/>
        <end position="362"/>
    </location>
</feature>
<dbReference type="HOGENOM" id="CLU_744432_0_0_1"/>
<comment type="similarity">
    <text evidence="2">Belongs to the RNase H family.</text>
</comment>
<dbReference type="PANTHER" id="PTHR10642">
    <property type="entry name" value="RIBONUCLEASE H1"/>
    <property type="match status" value="1"/>
</dbReference>
<dbReference type="InterPro" id="IPR011320">
    <property type="entry name" value="RNase_H1_N"/>
</dbReference>
<dbReference type="GO" id="GO:0005886">
    <property type="term" value="C:plasma membrane"/>
    <property type="evidence" value="ECO:0007669"/>
    <property type="project" value="InterPro"/>
</dbReference>
<dbReference type="InterPro" id="IPR019319">
    <property type="entry name" value="Plg-R(KT)"/>
</dbReference>
<keyword evidence="7" id="KW-0378">Hydrolase</keyword>
<dbReference type="InterPro" id="IPR050092">
    <property type="entry name" value="RNase_H"/>
</dbReference>
<dbReference type="PROSITE" id="PS50879">
    <property type="entry name" value="RNASE_H_1"/>
    <property type="match status" value="1"/>
</dbReference>
<evidence type="ECO:0000256" key="6">
    <source>
        <dbReference type="ARBA" id="ARBA00022759"/>
    </source>
</evidence>
<proteinExistence type="inferred from homology"/>
<dbReference type="CDD" id="cd09280">
    <property type="entry name" value="RNase_HI_eukaryote_like"/>
    <property type="match status" value="1"/>
</dbReference>
<protein>
    <recommendedName>
        <fullName evidence="3">ribonuclease H</fullName>
        <ecNumber evidence="3">3.1.26.4</ecNumber>
    </recommendedName>
</protein>
<dbReference type="InParanoid" id="K1RAT8"/>
<dbReference type="InterPro" id="IPR012337">
    <property type="entry name" value="RNaseH-like_sf"/>
</dbReference>
<dbReference type="GO" id="GO:0003676">
    <property type="term" value="F:nucleic acid binding"/>
    <property type="evidence" value="ECO:0007669"/>
    <property type="project" value="InterPro"/>
</dbReference>
<keyword evidence="4" id="KW-0540">Nuclease</keyword>
<keyword evidence="5" id="KW-0479">Metal-binding</keyword>
<dbReference type="SUPFAM" id="SSF53098">
    <property type="entry name" value="Ribonuclease H-like"/>
    <property type="match status" value="1"/>
</dbReference>
<evidence type="ECO:0000256" key="5">
    <source>
        <dbReference type="ARBA" id="ARBA00022723"/>
    </source>
</evidence>
<dbReference type="Pfam" id="PF00075">
    <property type="entry name" value="RNase_H"/>
    <property type="match status" value="1"/>
</dbReference>
<organism evidence="9">
    <name type="scientific">Magallana gigas</name>
    <name type="common">Pacific oyster</name>
    <name type="synonym">Crassostrea gigas</name>
    <dbReference type="NCBI Taxonomy" id="29159"/>
    <lineage>
        <taxon>Eukaryota</taxon>
        <taxon>Metazoa</taxon>
        <taxon>Spiralia</taxon>
        <taxon>Lophotrochozoa</taxon>
        <taxon>Mollusca</taxon>
        <taxon>Bivalvia</taxon>
        <taxon>Autobranchia</taxon>
        <taxon>Pteriomorphia</taxon>
        <taxon>Ostreida</taxon>
        <taxon>Ostreoidea</taxon>
        <taxon>Ostreidae</taxon>
        <taxon>Magallana</taxon>
    </lineage>
</organism>
<evidence type="ECO:0000256" key="3">
    <source>
        <dbReference type="ARBA" id="ARBA00012180"/>
    </source>
</evidence>
<dbReference type="Pfam" id="PF01693">
    <property type="entry name" value="Cauli_VI"/>
    <property type="match status" value="1"/>
</dbReference>
<dbReference type="Gene3D" id="3.40.970.10">
    <property type="entry name" value="Ribonuclease H1, N-terminal domain"/>
    <property type="match status" value="1"/>
</dbReference>
<dbReference type="AlphaFoldDB" id="K1RAT8"/>
<dbReference type="Gene3D" id="3.30.420.10">
    <property type="entry name" value="Ribonuclease H-like superfamily/Ribonuclease H"/>
    <property type="match status" value="1"/>
</dbReference>
<evidence type="ECO:0000256" key="7">
    <source>
        <dbReference type="ARBA" id="ARBA00022801"/>
    </source>
</evidence>
<evidence type="ECO:0000256" key="4">
    <source>
        <dbReference type="ARBA" id="ARBA00022722"/>
    </source>
</evidence>
<comment type="catalytic activity">
    <reaction evidence="1">
        <text>Endonucleolytic cleavage to 5'-phosphomonoester.</text>
        <dbReference type="EC" id="3.1.26.4"/>
    </reaction>
</comment>
<evidence type="ECO:0000259" key="8">
    <source>
        <dbReference type="PROSITE" id="PS50879"/>
    </source>
</evidence>
<dbReference type="InterPro" id="IPR002156">
    <property type="entry name" value="RNaseH_domain"/>
</dbReference>
<dbReference type="GO" id="GO:0043137">
    <property type="term" value="P:DNA replication, removal of RNA primer"/>
    <property type="evidence" value="ECO:0007669"/>
    <property type="project" value="TreeGrafter"/>
</dbReference>
<reference evidence="9" key="1">
    <citation type="journal article" date="2012" name="Nature">
        <title>The oyster genome reveals stress adaptation and complexity of shell formation.</title>
        <authorList>
            <person name="Zhang G."/>
            <person name="Fang X."/>
            <person name="Guo X."/>
            <person name="Li L."/>
            <person name="Luo R."/>
            <person name="Xu F."/>
            <person name="Yang P."/>
            <person name="Zhang L."/>
            <person name="Wang X."/>
            <person name="Qi H."/>
            <person name="Xiong Z."/>
            <person name="Que H."/>
            <person name="Xie Y."/>
            <person name="Holland P.W."/>
            <person name="Paps J."/>
            <person name="Zhu Y."/>
            <person name="Wu F."/>
            <person name="Chen Y."/>
            <person name="Wang J."/>
            <person name="Peng C."/>
            <person name="Meng J."/>
            <person name="Yang L."/>
            <person name="Liu J."/>
            <person name="Wen B."/>
            <person name="Zhang N."/>
            <person name="Huang Z."/>
            <person name="Zhu Q."/>
            <person name="Feng Y."/>
            <person name="Mount A."/>
            <person name="Hedgecock D."/>
            <person name="Xu Z."/>
            <person name="Liu Y."/>
            <person name="Domazet-Loso T."/>
            <person name="Du Y."/>
            <person name="Sun X."/>
            <person name="Zhang S."/>
            <person name="Liu B."/>
            <person name="Cheng P."/>
            <person name="Jiang X."/>
            <person name="Li J."/>
            <person name="Fan D."/>
            <person name="Wang W."/>
            <person name="Fu W."/>
            <person name="Wang T."/>
            <person name="Wang B."/>
            <person name="Zhang J."/>
            <person name="Peng Z."/>
            <person name="Li Y."/>
            <person name="Li N."/>
            <person name="Wang J."/>
            <person name="Chen M."/>
            <person name="He Y."/>
            <person name="Tan F."/>
            <person name="Song X."/>
            <person name="Zheng Q."/>
            <person name="Huang R."/>
            <person name="Yang H."/>
            <person name="Du X."/>
            <person name="Chen L."/>
            <person name="Yang M."/>
            <person name="Gaffney P.M."/>
            <person name="Wang S."/>
            <person name="Luo L."/>
            <person name="She Z."/>
            <person name="Ming Y."/>
            <person name="Huang W."/>
            <person name="Zhang S."/>
            <person name="Huang B."/>
            <person name="Zhang Y."/>
            <person name="Qu T."/>
            <person name="Ni P."/>
            <person name="Miao G."/>
            <person name="Wang J."/>
            <person name="Wang Q."/>
            <person name="Steinberg C.E."/>
            <person name="Wang H."/>
            <person name="Li N."/>
            <person name="Qian L."/>
            <person name="Zhang G."/>
            <person name="Li Y."/>
            <person name="Yang H."/>
            <person name="Liu X."/>
            <person name="Wang J."/>
            <person name="Yin Y."/>
            <person name="Wang J."/>
        </authorList>
    </citation>
    <scope>NUCLEOTIDE SEQUENCE [LARGE SCALE GENOMIC DNA]</scope>
    <source>
        <strain evidence="9">05x7-T-G4-1.051#20</strain>
    </source>
</reference>
<dbReference type="GO" id="GO:0004523">
    <property type="term" value="F:RNA-DNA hybrid ribonuclease activity"/>
    <property type="evidence" value="ECO:0007669"/>
    <property type="project" value="UniProtKB-EC"/>
</dbReference>
<evidence type="ECO:0000256" key="2">
    <source>
        <dbReference type="ARBA" id="ARBA00005300"/>
    </source>
</evidence>
<name>K1RAT8_MAGGI</name>
<dbReference type="Pfam" id="PF10166">
    <property type="entry name" value="DUF2368"/>
    <property type="match status" value="1"/>
</dbReference>
<keyword evidence="6" id="KW-0255">Endonuclease</keyword>
<gene>
    <name evidence="9" type="ORF">CGI_10021260</name>
</gene>
<dbReference type="InterPro" id="IPR036397">
    <property type="entry name" value="RNaseH_sf"/>
</dbReference>
<dbReference type="EMBL" id="JH818314">
    <property type="protein sequence ID" value="EKC40769.1"/>
    <property type="molecule type" value="Genomic_DNA"/>
</dbReference>
<dbReference type="GO" id="GO:0046872">
    <property type="term" value="F:metal ion binding"/>
    <property type="evidence" value="ECO:0007669"/>
    <property type="project" value="UniProtKB-KW"/>
</dbReference>
<dbReference type="InterPro" id="IPR037056">
    <property type="entry name" value="RNase_H1_N_sf"/>
</dbReference>
<sequence>MGSIMGKAMDENLKKNQEFMKQMNQIVLERQIQMQNQMREKQMAMMVARLRDLFQWFGAFYATYAFAAIAANMKSKGKNKAMVAPLLPLTFILGYQYDLAYGEKMERMRKEADRVLDNESYLLNMPHGLPSFETIEAGRQKAKQDSILNKHTSGRDSCKAQVHGYGGARYKKFNSPEEAQAFVNGQDSGGYSNYTSGGQSSYKYSWDSAQSSTYKGSEEDHVYTDGCCRNNGRDNPVAGVGVYWGPDHPSNVSERLPGRATNNRAEIHAARIAVKQAKEKGMGSVTVVTDSQFLINGITSWIHKWKKNGWTLSDNTKVKNEEDWKSLDSEMQGIDVKFKHVPGHRGVDGNEAADRLANEGAMKIMQKKSWFN</sequence>
<accession>K1RAT8</accession>
<dbReference type="FunFam" id="3.30.420.10:FF:000115">
    <property type="entry name" value="Ribonuclease H"/>
    <property type="match status" value="1"/>
</dbReference>
<dbReference type="EC" id="3.1.26.4" evidence="3"/>
<evidence type="ECO:0000313" key="9">
    <source>
        <dbReference type="EMBL" id="EKC40769.1"/>
    </source>
</evidence>
<dbReference type="PANTHER" id="PTHR10642:SF26">
    <property type="entry name" value="RIBONUCLEASE H1"/>
    <property type="match status" value="1"/>
</dbReference>